<dbReference type="Proteomes" id="UP000295543">
    <property type="component" value="Unassembled WGS sequence"/>
</dbReference>
<feature type="chain" id="PRO_5021034911" description="Thiol:disulfide interchange protein" evidence="7">
    <location>
        <begin position="19"/>
        <end position="270"/>
    </location>
</feature>
<dbReference type="PANTHER" id="PTHR35272:SF3">
    <property type="entry name" value="THIOL:DISULFIDE INTERCHANGE PROTEIN DSBC"/>
    <property type="match status" value="1"/>
</dbReference>
<dbReference type="PROSITE" id="PS51257">
    <property type="entry name" value="PROKAR_LIPOPROTEIN"/>
    <property type="match status" value="1"/>
</dbReference>
<dbReference type="Pfam" id="PF10411">
    <property type="entry name" value="DsbC_N"/>
    <property type="match status" value="1"/>
</dbReference>
<dbReference type="EMBL" id="SMTG01000003">
    <property type="protein sequence ID" value="TDK31611.1"/>
    <property type="molecule type" value="Genomic_DNA"/>
</dbReference>
<keyword evidence="6 7" id="KW-0676">Redox-active center</keyword>
<sequence length="270" mass="28905">MKHFVFALFGAFSLSACAQSPGTSDAASATAADTATPAPAAIEAPAGSPAAEARDAILSINPRVSIESVADAPLPGFQEVIVSGQVLYVSNDGRYVLQGSLFDAREKRDMSQAGLSKLRQRLLSEVPEDQRIIFAPANPKYTVSVFTDVECGYCRRLHEDIAEYNKRGIAIEYLAYPRMGLGTDDFRLMESVWCASDRKQALTAAKNGQRVESKSCENPVAAHYALGQRVGLTGTPMIIAADGTTMPGYMPPDQLLQALQRLDGEAGGSR</sequence>
<feature type="domain" description="Thioredoxin-like fold" evidence="9">
    <location>
        <begin position="137"/>
        <end position="259"/>
    </location>
</feature>
<dbReference type="InterPro" id="IPR012336">
    <property type="entry name" value="Thioredoxin-like_fold"/>
</dbReference>
<keyword evidence="3 7" id="KW-0732">Signal</keyword>
<keyword evidence="11" id="KW-1185">Reference proteome</keyword>
<dbReference type="OrthoDB" id="12976at2"/>
<reference evidence="10 11" key="1">
    <citation type="submission" date="2019-03" db="EMBL/GenBank/DDBJ databases">
        <title>Luteimonas zhaokaii sp.nov., isolated from the rectal contents of Plateau pika in Yushu, Qinghai Province, China.</title>
        <authorList>
            <person name="Zhang G."/>
        </authorList>
    </citation>
    <scope>NUCLEOTIDE SEQUENCE [LARGE SCALE GENOMIC DNA]</scope>
    <source>
        <strain evidence="10 11">THG-MD21</strain>
    </source>
</reference>
<comment type="similarity">
    <text evidence="2 7">Belongs to the thioredoxin family. DsbC subfamily.</text>
</comment>
<dbReference type="SUPFAM" id="SSF52833">
    <property type="entry name" value="Thioredoxin-like"/>
    <property type="match status" value="1"/>
</dbReference>
<evidence type="ECO:0000259" key="9">
    <source>
        <dbReference type="Pfam" id="PF13098"/>
    </source>
</evidence>
<comment type="caution">
    <text evidence="10">The sequence shown here is derived from an EMBL/GenBank/DDBJ whole genome shotgun (WGS) entry which is preliminary data.</text>
</comment>
<protein>
    <recommendedName>
        <fullName evidence="7">Thiol:disulfide interchange protein</fullName>
    </recommendedName>
</protein>
<dbReference type="Gene3D" id="3.40.30.10">
    <property type="entry name" value="Glutaredoxin"/>
    <property type="match status" value="1"/>
</dbReference>
<evidence type="ECO:0000313" key="11">
    <source>
        <dbReference type="Proteomes" id="UP000295543"/>
    </source>
</evidence>
<dbReference type="GO" id="GO:0042597">
    <property type="term" value="C:periplasmic space"/>
    <property type="evidence" value="ECO:0007669"/>
    <property type="project" value="UniProtKB-SubCell"/>
</dbReference>
<evidence type="ECO:0000256" key="3">
    <source>
        <dbReference type="ARBA" id="ARBA00022729"/>
    </source>
</evidence>
<dbReference type="SUPFAM" id="SSF54423">
    <property type="entry name" value="DsbC/DsbG N-terminal domain-like"/>
    <property type="match status" value="1"/>
</dbReference>
<dbReference type="CDD" id="cd03020">
    <property type="entry name" value="DsbA_DsbC_DsbG"/>
    <property type="match status" value="1"/>
</dbReference>
<evidence type="ECO:0000256" key="1">
    <source>
        <dbReference type="ARBA" id="ARBA00004418"/>
    </source>
</evidence>
<dbReference type="AlphaFoldDB" id="A0A4R5UAJ0"/>
<organism evidence="10 11">
    <name type="scientific">Luteimonas terrae</name>
    <dbReference type="NCBI Taxonomy" id="1530191"/>
    <lineage>
        <taxon>Bacteria</taxon>
        <taxon>Pseudomonadati</taxon>
        <taxon>Pseudomonadota</taxon>
        <taxon>Gammaproteobacteria</taxon>
        <taxon>Lysobacterales</taxon>
        <taxon>Lysobacteraceae</taxon>
        <taxon>Luteimonas</taxon>
    </lineage>
</organism>
<name>A0A4R5UAJ0_9GAMM</name>
<evidence type="ECO:0000256" key="2">
    <source>
        <dbReference type="ARBA" id="ARBA00009813"/>
    </source>
</evidence>
<dbReference type="InterPro" id="IPR009094">
    <property type="entry name" value="DiS-bond_isomerase_DsbC/G_N_sf"/>
</dbReference>
<gene>
    <name evidence="10" type="ORF">E2F49_08505</name>
</gene>
<comment type="subcellular location">
    <subcellularLocation>
        <location evidence="1 7">Periplasm</location>
    </subcellularLocation>
</comment>
<accession>A0A4R5UAJ0</accession>
<dbReference type="InterPro" id="IPR051470">
    <property type="entry name" value="Thiol:disulfide_interchange"/>
</dbReference>
<evidence type="ECO:0000256" key="4">
    <source>
        <dbReference type="ARBA" id="ARBA00022764"/>
    </source>
</evidence>
<dbReference type="RefSeq" id="WP_133393628.1">
    <property type="nucleotide sequence ID" value="NZ_SMTG01000003.1"/>
</dbReference>
<dbReference type="InterPro" id="IPR018950">
    <property type="entry name" value="DiS-bond_isomerase_DsbC/G_N"/>
</dbReference>
<dbReference type="PANTHER" id="PTHR35272">
    <property type="entry name" value="THIOL:DISULFIDE INTERCHANGE PROTEIN DSBC-RELATED"/>
    <property type="match status" value="1"/>
</dbReference>
<dbReference type="InterPro" id="IPR036249">
    <property type="entry name" value="Thioredoxin-like_sf"/>
</dbReference>
<proteinExistence type="inferred from homology"/>
<evidence type="ECO:0000313" key="10">
    <source>
        <dbReference type="EMBL" id="TDK31611.1"/>
    </source>
</evidence>
<evidence type="ECO:0000256" key="6">
    <source>
        <dbReference type="ARBA" id="ARBA00023284"/>
    </source>
</evidence>
<dbReference type="Pfam" id="PF13098">
    <property type="entry name" value="Thioredoxin_2"/>
    <property type="match status" value="1"/>
</dbReference>
<evidence type="ECO:0000259" key="8">
    <source>
        <dbReference type="Pfam" id="PF10411"/>
    </source>
</evidence>
<evidence type="ECO:0000256" key="5">
    <source>
        <dbReference type="ARBA" id="ARBA00023157"/>
    </source>
</evidence>
<dbReference type="Gene3D" id="3.10.450.70">
    <property type="entry name" value="Disulphide bond isomerase, DsbC/G, N-terminal"/>
    <property type="match status" value="1"/>
</dbReference>
<feature type="domain" description="Disulphide bond isomerase DsbC/G N-terminal" evidence="8">
    <location>
        <begin position="47"/>
        <end position="111"/>
    </location>
</feature>
<dbReference type="InterPro" id="IPR033954">
    <property type="entry name" value="DiS-bond_Isoase_DsbC/G"/>
</dbReference>
<keyword evidence="5" id="KW-1015">Disulfide bond</keyword>
<keyword evidence="4 7" id="KW-0574">Periplasm</keyword>
<feature type="signal peptide" evidence="7">
    <location>
        <begin position="1"/>
        <end position="18"/>
    </location>
</feature>
<evidence type="ECO:0000256" key="7">
    <source>
        <dbReference type="RuleBase" id="RU364038"/>
    </source>
</evidence>
<comment type="function">
    <text evidence="7">Required for disulfide bond formation in some periplasmic proteins. Acts by transferring its disulfide bond to other proteins and is reduced in the process.</text>
</comment>